<organism evidence="2 3">
    <name type="scientific">Megasphaera lornae</name>
    <dbReference type="NCBI Taxonomy" id="1000568"/>
    <lineage>
        <taxon>Bacteria</taxon>
        <taxon>Bacillati</taxon>
        <taxon>Bacillota</taxon>
        <taxon>Negativicutes</taxon>
        <taxon>Veillonellales</taxon>
        <taxon>Veillonellaceae</taxon>
        <taxon>Megasphaera</taxon>
    </lineage>
</organism>
<name>A0ABN0CZW8_9FIRM</name>
<reference evidence="2 3" key="1">
    <citation type="submission" date="2011-04" db="EMBL/GenBank/DDBJ databases">
        <authorList>
            <person name="Harkins D.M."/>
            <person name="Madupu R."/>
            <person name="Durkin A.S."/>
            <person name="Torralba M."/>
            <person name="Methe B."/>
            <person name="Sutton G.G."/>
            <person name="Nelson K.E."/>
        </authorList>
    </citation>
    <scope>NUCLEOTIDE SEQUENCE [LARGE SCALE GENOMIC DNA]</scope>
    <source>
        <strain evidence="2 3">UPII 199-6</strain>
    </source>
</reference>
<gene>
    <name evidence="2" type="ORF">HMPREF1039_0344</name>
</gene>
<evidence type="ECO:0000313" key="2">
    <source>
        <dbReference type="EMBL" id="EGL39842.1"/>
    </source>
</evidence>
<comment type="caution">
    <text evidence="2">The sequence shown here is derived from an EMBL/GenBank/DDBJ whole genome shotgun (WGS) entry which is preliminary data.</text>
</comment>
<keyword evidence="3" id="KW-1185">Reference proteome</keyword>
<proteinExistence type="predicted"/>
<evidence type="ECO:0008006" key="4">
    <source>
        <dbReference type="Google" id="ProtNLM"/>
    </source>
</evidence>
<feature type="compositionally biased region" description="Polar residues" evidence="1">
    <location>
        <begin position="33"/>
        <end position="48"/>
    </location>
</feature>
<evidence type="ECO:0000313" key="3">
    <source>
        <dbReference type="Proteomes" id="UP000004018"/>
    </source>
</evidence>
<sequence>MNRTILIALCAVTALCCGGCDNITYSGKPVSFPSVQESQNTPKNSPQNDRARETEQTTKDIAYTDSRHKTKHPRPLPAKQVPQTTGENPPDEPERPEINHTRIITGLGNTARNWNRVFGMPYQQGTALKVYRNGTCKVTFTQGQATTITLNPQVGEIPALTALIPKDSRKRGTRKRDIGVTAMETQSWYSPALKKALPATKGNFTVIKTRIKNDDTNIVITCDNSIQK</sequence>
<dbReference type="RefSeq" id="WP_007391214.1">
    <property type="nucleotide sequence ID" value="NZ_AFIJ01000032.1"/>
</dbReference>
<dbReference type="Proteomes" id="UP000004018">
    <property type="component" value="Unassembled WGS sequence"/>
</dbReference>
<accession>A0ABN0CZW8</accession>
<feature type="compositionally biased region" description="Basic and acidic residues" evidence="1">
    <location>
        <begin position="49"/>
        <end position="58"/>
    </location>
</feature>
<protein>
    <recommendedName>
        <fullName evidence="4">Lipoprotein</fullName>
    </recommendedName>
</protein>
<evidence type="ECO:0000256" key="1">
    <source>
        <dbReference type="SAM" id="MobiDB-lite"/>
    </source>
</evidence>
<feature type="region of interest" description="Disordered" evidence="1">
    <location>
        <begin position="32"/>
        <end position="98"/>
    </location>
</feature>
<dbReference type="EMBL" id="AFIJ01000032">
    <property type="protein sequence ID" value="EGL39842.1"/>
    <property type="molecule type" value="Genomic_DNA"/>
</dbReference>